<dbReference type="SMART" id="SM00271">
    <property type="entry name" value="DnaJ"/>
    <property type="match status" value="1"/>
</dbReference>
<gene>
    <name evidence="3" type="ORF">NESM_000148300</name>
</gene>
<dbReference type="CDD" id="cd06257">
    <property type="entry name" value="DnaJ"/>
    <property type="match status" value="1"/>
</dbReference>
<evidence type="ECO:0000313" key="4">
    <source>
        <dbReference type="Proteomes" id="UP001430356"/>
    </source>
</evidence>
<dbReference type="InterPro" id="IPR001623">
    <property type="entry name" value="DnaJ_domain"/>
</dbReference>
<keyword evidence="1" id="KW-0472">Membrane</keyword>
<sequence length="491" mass="56025">MAEGGVGGSDESFISFAFAVTSVILIVLYIPWMIGKARRLVLYYQSTKKEQAATVNPLAEMWDSISYIPRVLYAVAQDPVAVIAGAKVCYAEKIFFLRCVMPKFLKFVIRPRILVPMLWFVLFSSAMYASLTFDPHAILGLSSSATTADIKKMYRALSKRYHPDHNKTDGARELYVQVRRAYKALVDRAAFEEEEMKNVQEFSVGVALPRFLTSREHDGLVLFGLLGLLIGLPIYFWYTFTNDKKVPRLLWHIRFDKERVEHFLQHFGVPTDPKYLARRSSRRAILRTLTTLNIIPPNAREDVVNSFPPISDFVQRCVEAEKNAALFRNLGLDAKAVGALQSYMAVNGVQMVDEYEAANPHHGEDPKADDFQRIPLSAYRATRYLFQQHTVQVERALEELQVAMGGHVPSAKKLLNLHEELYDLLDMVYLRSDKPNKQLVMKLIAMPQRVSDIVDAIEPEMQLVYHRYYKSYMNQVQQQQRAARGGGAHAH</sequence>
<dbReference type="GO" id="GO:0003723">
    <property type="term" value="F:RNA binding"/>
    <property type="evidence" value="ECO:0007669"/>
    <property type="project" value="TreeGrafter"/>
</dbReference>
<evidence type="ECO:0000313" key="3">
    <source>
        <dbReference type="EMBL" id="KAK7200895.1"/>
    </source>
</evidence>
<comment type="caution">
    <text evidence="3">The sequence shown here is derived from an EMBL/GenBank/DDBJ whole genome shotgun (WGS) entry which is preliminary data.</text>
</comment>
<protein>
    <submittedName>
        <fullName evidence="3">Chaperone protein DNAj</fullName>
    </submittedName>
</protein>
<dbReference type="Pfam" id="PF00226">
    <property type="entry name" value="DnaJ"/>
    <property type="match status" value="1"/>
</dbReference>
<accession>A0AAW0F3Y6</accession>
<dbReference type="PANTHER" id="PTHR24075:SF0">
    <property type="entry name" value="TRANSLOCATION PROTEIN SEC63 HOMOLOG"/>
    <property type="match status" value="1"/>
</dbReference>
<dbReference type="InterPro" id="IPR036869">
    <property type="entry name" value="J_dom_sf"/>
</dbReference>
<evidence type="ECO:0000256" key="1">
    <source>
        <dbReference type="SAM" id="Phobius"/>
    </source>
</evidence>
<keyword evidence="1" id="KW-0812">Transmembrane</keyword>
<organism evidence="3 4">
    <name type="scientific">Novymonas esmeraldas</name>
    <dbReference type="NCBI Taxonomy" id="1808958"/>
    <lineage>
        <taxon>Eukaryota</taxon>
        <taxon>Discoba</taxon>
        <taxon>Euglenozoa</taxon>
        <taxon>Kinetoplastea</taxon>
        <taxon>Metakinetoplastina</taxon>
        <taxon>Trypanosomatida</taxon>
        <taxon>Trypanosomatidae</taxon>
        <taxon>Novymonas</taxon>
    </lineage>
</organism>
<dbReference type="PRINTS" id="PR00625">
    <property type="entry name" value="JDOMAIN"/>
</dbReference>
<dbReference type="SUPFAM" id="SSF46565">
    <property type="entry name" value="Chaperone J-domain"/>
    <property type="match status" value="1"/>
</dbReference>
<keyword evidence="4" id="KW-1185">Reference proteome</keyword>
<dbReference type="AlphaFoldDB" id="A0AAW0F3Y6"/>
<dbReference type="GO" id="GO:0006614">
    <property type="term" value="P:SRP-dependent cotranslational protein targeting to membrane"/>
    <property type="evidence" value="ECO:0007669"/>
    <property type="project" value="TreeGrafter"/>
</dbReference>
<dbReference type="PANTHER" id="PTHR24075">
    <property type="entry name" value="SEC63 DOMAIN-CONTAINING"/>
    <property type="match status" value="1"/>
</dbReference>
<proteinExistence type="predicted"/>
<feature type="transmembrane region" description="Helical" evidence="1">
    <location>
        <begin position="12"/>
        <end position="32"/>
    </location>
</feature>
<feature type="domain" description="J" evidence="2">
    <location>
        <begin position="134"/>
        <end position="203"/>
    </location>
</feature>
<evidence type="ECO:0000259" key="2">
    <source>
        <dbReference type="PROSITE" id="PS50076"/>
    </source>
</evidence>
<dbReference type="PROSITE" id="PS50076">
    <property type="entry name" value="DNAJ_2"/>
    <property type="match status" value="1"/>
</dbReference>
<dbReference type="EMBL" id="JAECZO010000009">
    <property type="protein sequence ID" value="KAK7200895.1"/>
    <property type="molecule type" value="Genomic_DNA"/>
</dbReference>
<keyword evidence="1" id="KW-1133">Transmembrane helix</keyword>
<name>A0AAW0F3Y6_9TRYP</name>
<dbReference type="GO" id="GO:0031207">
    <property type="term" value="C:Sec62/Sec63 complex"/>
    <property type="evidence" value="ECO:0007669"/>
    <property type="project" value="TreeGrafter"/>
</dbReference>
<feature type="transmembrane region" description="Helical" evidence="1">
    <location>
        <begin position="219"/>
        <end position="238"/>
    </location>
</feature>
<dbReference type="GO" id="GO:0006620">
    <property type="term" value="P:post-translational protein targeting to endoplasmic reticulum membrane"/>
    <property type="evidence" value="ECO:0007669"/>
    <property type="project" value="TreeGrafter"/>
</dbReference>
<reference evidence="3 4" key="1">
    <citation type="journal article" date="2021" name="MBio">
        <title>A New Model Trypanosomatid, Novymonas esmeraldas: Genomic Perception of Its 'Candidatus Pandoraea novymonadis' Endosymbiont.</title>
        <authorList>
            <person name="Zakharova A."/>
            <person name="Saura A."/>
            <person name="Butenko A."/>
            <person name="Podesvova L."/>
            <person name="Warmusova S."/>
            <person name="Kostygov A.Y."/>
            <person name="Nenarokova A."/>
            <person name="Lukes J."/>
            <person name="Opperdoes F.R."/>
            <person name="Yurchenko V."/>
        </authorList>
    </citation>
    <scope>NUCLEOTIDE SEQUENCE [LARGE SCALE GENOMIC DNA]</scope>
    <source>
        <strain evidence="3 4">E262AT.01</strain>
    </source>
</reference>
<dbReference type="GO" id="GO:0008320">
    <property type="term" value="F:protein transmembrane transporter activity"/>
    <property type="evidence" value="ECO:0007669"/>
    <property type="project" value="TreeGrafter"/>
</dbReference>
<dbReference type="Proteomes" id="UP001430356">
    <property type="component" value="Unassembled WGS sequence"/>
</dbReference>
<dbReference type="FunFam" id="1.10.287.110:FF:000100">
    <property type="entry name" value="DnaJ domain containing protein"/>
    <property type="match status" value="1"/>
</dbReference>
<dbReference type="Gene3D" id="1.10.287.110">
    <property type="entry name" value="DnaJ domain"/>
    <property type="match status" value="1"/>
</dbReference>